<dbReference type="Proteomes" id="UP001164539">
    <property type="component" value="Chromosome 13"/>
</dbReference>
<comment type="caution">
    <text evidence="1">The sequence shown here is derived from an EMBL/GenBank/DDBJ whole genome shotgun (WGS) entry which is preliminary data.</text>
</comment>
<proteinExistence type="predicted"/>
<reference evidence="1 2" key="1">
    <citation type="journal article" date="2023" name="Science">
        <title>Complex scaffold remodeling in plant triterpene biosynthesis.</title>
        <authorList>
            <person name="De La Pena R."/>
            <person name="Hodgson H."/>
            <person name="Liu J.C."/>
            <person name="Stephenson M.J."/>
            <person name="Martin A.C."/>
            <person name="Owen C."/>
            <person name="Harkess A."/>
            <person name="Leebens-Mack J."/>
            <person name="Jimenez L.E."/>
            <person name="Osbourn A."/>
            <person name="Sattely E.S."/>
        </authorList>
    </citation>
    <scope>NUCLEOTIDE SEQUENCE [LARGE SCALE GENOMIC DNA]</scope>
    <source>
        <strain evidence="2">cv. JPN11</strain>
        <tissue evidence="1">Leaf</tissue>
    </source>
</reference>
<dbReference type="EMBL" id="CM051406">
    <property type="protein sequence ID" value="KAJ4702570.1"/>
    <property type="molecule type" value="Genomic_DNA"/>
</dbReference>
<keyword evidence="2" id="KW-1185">Reference proteome</keyword>
<sequence length="833" mass="93389">MADQCCSTQLINGVGEFNVAGLENFIRTSKLADCGLSYAVVAIMGPQSSGKSTLLNHLFHTNFREMDAYRGRSQTTKGIWMAKCVGIEPFTIAMDLEGTDGRERGEDDTTFEKQSALFALAVADIVLINMWCHDIGREQAANKPLLKTVFQVMMRLFSPRKTTLLFVIRDKTKTPLEYLEPILREDIQKIWDSVRKPEAHKNTPLSEFFNVEVTALSSYEEKEEQFKEQVAELRQRFFNSISPGGLAGDRRGVVPASGFSFSAQQIWRVIKENKDLDLPAHKVMVATVRCEEIANEMLRHLSADEDWLELEEAVEAGPVSGFGRRLSSVLDKYLSEYDTDTAYFDEGVRNAKRQQLESKALDFVYHAYNTLLGHLRSKAFESFKIGLEQLLKKGEGFAASVRTCTQSCMLKFDQGCADAAIRQANWDASKVREKLRRDIDEQALSVCSAKLSEITASQEKKLTEALIAPVESLFEVGGEDTWASIRRLLKRETEAAVLEFSTAIEGFELDQSTIDTMVQNLRNYARNVVEKKAREEAGKVLMRMKDRFSTVFNHDDDSMPRVWTGKEDIRTITKDARSASLRLLSVMAAIRLDEKPDTIEKILSSSLIDGTVATSTRDRSVGDIVDPLASSTWEEVPPQDMLITPVQCKSLWRQFKAETEYTVTQAISAQEAHRKSNNWLPPPWAIVAMVVLGFNEFMLLLKNPLYLMILFVGYLLAKALWVQMDISGEFRHGALPGILSISSKFLPTVMNLLKRLAEEAQGAAQGHQTPEAPRPPQSLASQSFKHQTQPTPSSSTIAESSVSSNISSTDTGYEYSSPNLMHRQSTKIQEAEL</sequence>
<evidence type="ECO:0000313" key="2">
    <source>
        <dbReference type="Proteomes" id="UP001164539"/>
    </source>
</evidence>
<protein>
    <submittedName>
        <fullName evidence="1">Protein ROOT HAIR DEFECTIVE 3-like</fullName>
    </submittedName>
</protein>
<organism evidence="1 2">
    <name type="scientific">Melia azedarach</name>
    <name type="common">Chinaberry tree</name>
    <dbReference type="NCBI Taxonomy" id="155640"/>
    <lineage>
        <taxon>Eukaryota</taxon>
        <taxon>Viridiplantae</taxon>
        <taxon>Streptophyta</taxon>
        <taxon>Embryophyta</taxon>
        <taxon>Tracheophyta</taxon>
        <taxon>Spermatophyta</taxon>
        <taxon>Magnoliopsida</taxon>
        <taxon>eudicotyledons</taxon>
        <taxon>Gunneridae</taxon>
        <taxon>Pentapetalae</taxon>
        <taxon>rosids</taxon>
        <taxon>malvids</taxon>
        <taxon>Sapindales</taxon>
        <taxon>Meliaceae</taxon>
        <taxon>Melia</taxon>
    </lineage>
</organism>
<name>A0ACC1WX86_MELAZ</name>
<accession>A0ACC1WX86</accession>
<gene>
    <name evidence="1" type="ORF">OWV82_022604</name>
</gene>
<evidence type="ECO:0000313" key="1">
    <source>
        <dbReference type="EMBL" id="KAJ4702570.1"/>
    </source>
</evidence>